<dbReference type="PANTHER" id="PTHR42928:SF1">
    <property type="entry name" value="BLR4371 PROTEIN"/>
    <property type="match status" value="1"/>
</dbReference>
<dbReference type="CDD" id="cd07012">
    <property type="entry name" value="PBP2_Bug_TTT"/>
    <property type="match status" value="1"/>
</dbReference>
<comment type="similarity">
    <text evidence="1">Belongs to the UPF0065 (bug) family.</text>
</comment>
<accession>A0A261U093</accession>
<dbReference type="PANTHER" id="PTHR42928">
    <property type="entry name" value="TRICARBOXYLATE-BINDING PROTEIN"/>
    <property type="match status" value="1"/>
</dbReference>
<dbReference type="Proteomes" id="UP000216885">
    <property type="component" value="Unassembled WGS sequence"/>
</dbReference>
<dbReference type="Gene3D" id="3.40.190.150">
    <property type="entry name" value="Bordetella uptake gene, domain 1"/>
    <property type="match status" value="1"/>
</dbReference>
<dbReference type="InterPro" id="IPR005064">
    <property type="entry name" value="BUG"/>
</dbReference>
<dbReference type="InterPro" id="IPR042100">
    <property type="entry name" value="Bug_dom1"/>
</dbReference>
<feature type="chain" id="PRO_5013306163" evidence="2">
    <location>
        <begin position="27"/>
        <end position="336"/>
    </location>
</feature>
<organism evidence="3 4">
    <name type="scientific">Bordetella genomosp. 4</name>
    <dbReference type="NCBI Taxonomy" id="463044"/>
    <lineage>
        <taxon>Bacteria</taxon>
        <taxon>Pseudomonadati</taxon>
        <taxon>Pseudomonadota</taxon>
        <taxon>Betaproteobacteria</taxon>
        <taxon>Burkholderiales</taxon>
        <taxon>Alcaligenaceae</taxon>
        <taxon>Bordetella</taxon>
    </lineage>
</organism>
<feature type="signal peptide" evidence="2">
    <location>
        <begin position="1"/>
        <end position="26"/>
    </location>
</feature>
<protein>
    <submittedName>
        <fullName evidence="3">Tricarboxylate transporter</fullName>
    </submittedName>
</protein>
<evidence type="ECO:0000313" key="3">
    <source>
        <dbReference type="EMBL" id="OZI54660.1"/>
    </source>
</evidence>
<sequence>MRSAFRFASLAAASIGAFAVTMPAMAADWKPTRPVEFVVTAGPGGGTDQFARVVQAVVQKHKLMPVPIIVTNKGGGAGSEALVYLQSSEGDPTRLVFSTNLAYLMPMITKVGYQIENMTPIAIMAADEFLLWSNADGPYQDVKSLLDAARAKPGSIKVGGAQSKDTDHILTRQIEMATDVKVTYVPFKSGGEVAAQLSGGHVDANLNNPSENVSHWRAGKVQPLCVFTKERMTIAGKVHGDKGFSDVPTCHESGIAIETFNMPRTVWAAGGLTPEQVKYYEDVMAKVREQPEFKAWIERGLQTEMFLTGQALKDYIVADGNKNKAQFEKDGWLVKD</sequence>
<gene>
    <name evidence="3" type="ORF">CAL20_16955</name>
</gene>
<name>A0A261U093_9BORD</name>
<proteinExistence type="inferred from homology"/>
<keyword evidence="4" id="KW-1185">Reference proteome</keyword>
<evidence type="ECO:0000256" key="2">
    <source>
        <dbReference type="SAM" id="SignalP"/>
    </source>
</evidence>
<dbReference type="EMBL" id="NEVQ01000016">
    <property type="protein sequence ID" value="OZI54660.1"/>
    <property type="molecule type" value="Genomic_DNA"/>
</dbReference>
<reference evidence="3 4" key="1">
    <citation type="submission" date="2017-05" db="EMBL/GenBank/DDBJ databases">
        <title>Complete and WGS of Bordetella genogroups.</title>
        <authorList>
            <person name="Spilker T."/>
            <person name="LiPuma J."/>
        </authorList>
    </citation>
    <scope>NUCLEOTIDE SEQUENCE [LARGE SCALE GENOMIC DNA]</scope>
    <source>
        <strain evidence="3 4">AU9919</strain>
    </source>
</reference>
<keyword evidence="2" id="KW-0732">Signal</keyword>
<dbReference type="RefSeq" id="WP_179266692.1">
    <property type="nucleotide sequence ID" value="NZ_NEVQ01000016.1"/>
</dbReference>
<comment type="caution">
    <text evidence="3">The sequence shown here is derived from an EMBL/GenBank/DDBJ whole genome shotgun (WGS) entry which is preliminary data.</text>
</comment>
<dbReference type="Gene3D" id="3.40.190.10">
    <property type="entry name" value="Periplasmic binding protein-like II"/>
    <property type="match status" value="1"/>
</dbReference>
<dbReference type="Pfam" id="PF03401">
    <property type="entry name" value="TctC"/>
    <property type="match status" value="1"/>
</dbReference>
<evidence type="ECO:0000313" key="4">
    <source>
        <dbReference type="Proteomes" id="UP000216885"/>
    </source>
</evidence>
<dbReference type="AlphaFoldDB" id="A0A261U093"/>
<evidence type="ECO:0000256" key="1">
    <source>
        <dbReference type="ARBA" id="ARBA00006987"/>
    </source>
</evidence>
<dbReference type="PIRSF" id="PIRSF017082">
    <property type="entry name" value="YflP"/>
    <property type="match status" value="1"/>
</dbReference>